<evidence type="ECO:0000313" key="1">
    <source>
        <dbReference type="EMBL" id="GAH17918.1"/>
    </source>
</evidence>
<name>X1FAY7_9ZZZZ</name>
<comment type="caution">
    <text evidence="1">The sequence shown here is derived from an EMBL/GenBank/DDBJ whole genome shotgun (WGS) entry which is preliminary data.</text>
</comment>
<dbReference type="AlphaFoldDB" id="X1FAY7"/>
<reference evidence="1" key="1">
    <citation type="journal article" date="2014" name="Front. Microbiol.">
        <title>High frequency of phylogenetically diverse reductive dehalogenase-homologous genes in deep subseafloor sedimentary metagenomes.</title>
        <authorList>
            <person name="Kawai M."/>
            <person name="Futagami T."/>
            <person name="Toyoda A."/>
            <person name="Takaki Y."/>
            <person name="Nishi S."/>
            <person name="Hori S."/>
            <person name="Arai W."/>
            <person name="Tsubouchi T."/>
            <person name="Morono Y."/>
            <person name="Uchiyama I."/>
            <person name="Ito T."/>
            <person name="Fujiyama A."/>
            <person name="Inagaki F."/>
            <person name="Takami H."/>
        </authorList>
    </citation>
    <scope>NUCLEOTIDE SEQUENCE</scope>
    <source>
        <strain evidence="1">Expedition CK06-06</strain>
    </source>
</reference>
<protein>
    <submittedName>
        <fullName evidence="1">Uncharacterized protein</fullName>
    </submittedName>
</protein>
<gene>
    <name evidence="1" type="ORF">S01H4_57168</name>
</gene>
<dbReference type="EMBL" id="BART01033221">
    <property type="protein sequence ID" value="GAH17918.1"/>
    <property type="molecule type" value="Genomic_DNA"/>
</dbReference>
<organism evidence="1">
    <name type="scientific">marine sediment metagenome</name>
    <dbReference type="NCBI Taxonomy" id="412755"/>
    <lineage>
        <taxon>unclassified sequences</taxon>
        <taxon>metagenomes</taxon>
        <taxon>ecological metagenomes</taxon>
    </lineage>
</organism>
<proteinExistence type="predicted"/>
<sequence length="30" mass="3583">MSQPADKDPFSGKVYRTKFDMRFQEEAIFI</sequence>
<feature type="non-terminal residue" evidence="1">
    <location>
        <position position="30"/>
    </location>
</feature>
<accession>X1FAY7</accession>